<keyword evidence="1" id="KW-0812">Transmembrane</keyword>
<evidence type="ECO:0000313" key="2">
    <source>
        <dbReference type="EMBL" id="MFC5503276.1"/>
    </source>
</evidence>
<dbReference type="RefSeq" id="WP_386740992.1">
    <property type="nucleotide sequence ID" value="NZ_JBHSMG010000004.1"/>
</dbReference>
<proteinExistence type="predicted"/>
<gene>
    <name evidence="2" type="ORF">ACFPJ4_13595</name>
</gene>
<feature type="transmembrane region" description="Helical" evidence="1">
    <location>
        <begin position="176"/>
        <end position="197"/>
    </location>
</feature>
<reference evidence="3" key="1">
    <citation type="journal article" date="2019" name="Int. J. Syst. Evol. Microbiol.">
        <title>The Global Catalogue of Microorganisms (GCM) 10K type strain sequencing project: providing services to taxonomists for standard genome sequencing and annotation.</title>
        <authorList>
            <consortium name="The Broad Institute Genomics Platform"/>
            <consortium name="The Broad Institute Genome Sequencing Center for Infectious Disease"/>
            <person name="Wu L."/>
            <person name="Ma J."/>
        </authorList>
    </citation>
    <scope>NUCLEOTIDE SEQUENCE [LARGE SCALE GENOMIC DNA]</scope>
    <source>
        <strain evidence="3">CGMCC 4.6997</strain>
    </source>
</reference>
<feature type="transmembrane region" description="Helical" evidence="1">
    <location>
        <begin position="203"/>
        <end position="222"/>
    </location>
</feature>
<comment type="caution">
    <text evidence="2">The sequence shown here is derived from an EMBL/GenBank/DDBJ whole genome shotgun (WGS) entry which is preliminary data.</text>
</comment>
<sequence>MISRLRDHPSGLHLGLMLALTFSTGVVDAVGYLGLDRVFTGNMTGNVVILAMALTGANGLPIFGPVIALVCFLAGAAIAGRTLKGVPAGWHVRTTVLLGAVGVLLLVATVLAFSIPDRPVGLELAITGALGLAMGTQAGSARHIGVADVTTVVVTSTLVGLAFDSRFGGGKSTHPWARRAGAILLIGAGAASGALLLRAHIGFGMGLAALITIVVVVLGTLGRPHPVPGDPE</sequence>
<feature type="transmembrane region" description="Helical" evidence="1">
    <location>
        <begin position="47"/>
        <end position="78"/>
    </location>
</feature>
<dbReference type="InterPro" id="IPR010699">
    <property type="entry name" value="DUF1275"/>
</dbReference>
<evidence type="ECO:0000313" key="3">
    <source>
        <dbReference type="Proteomes" id="UP001596039"/>
    </source>
</evidence>
<keyword evidence="3" id="KW-1185">Reference proteome</keyword>
<organism evidence="2 3">
    <name type="scientific">Lysinimonas soli</name>
    <dbReference type="NCBI Taxonomy" id="1074233"/>
    <lineage>
        <taxon>Bacteria</taxon>
        <taxon>Bacillati</taxon>
        <taxon>Actinomycetota</taxon>
        <taxon>Actinomycetes</taxon>
        <taxon>Micrococcales</taxon>
        <taxon>Microbacteriaceae</taxon>
        <taxon>Lysinimonas</taxon>
    </lineage>
</organism>
<protein>
    <submittedName>
        <fullName evidence="2">YoaK family protein</fullName>
    </submittedName>
</protein>
<dbReference type="EMBL" id="JBHSMG010000004">
    <property type="protein sequence ID" value="MFC5503276.1"/>
    <property type="molecule type" value="Genomic_DNA"/>
</dbReference>
<feature type="transmembrane region" description="Helical" evidence="1">
    <location>
        <begin position="90"/>
        <end position="113"/>
    </location>
</feature>
<keyword evidence="1" id="KW-0472">Membrane</keyword>
<keyword evidence="1" id="KW-1133">Transmembrane helix</keyword>
<dbReference type="Proteomes" id="UP001596039">
    <property type="component" value="Unassembled WGS sequence"/>
</dbReference>
<accession>A0ABW0NTJ8</accession>
<dbReference type="PANTHER" id="PTHR37314">
    <property type="entry name" value="SLR0142 PROTEIN"/>
    <property type="match status" value="1"/>
</dbReference>
<name>A0ABW0NTJ8_9MICO</name>
<feature type="transmembrane region" description="Helical" evidence="1">
    <location>
        <begin position="12"/>
        <end position="35"/>
    </location>
</feature>
<evidence type="ECO:0000256" key="1">
    <source>
        <dbReference type="SAM" id="Phobius"/>
    </source>
</evidence>
<dbReference type="PANTHER" id="PTHR37314:SF4">
    <property type="entry name" value="UPF0700 TRANSMEMBRANE PROTEIN YOAK"/>
    <property type="match status" value="1"/>
</dbReference>
<dbReference type="Pfam" id="PF06912">
    <property type="entry name" value="DUF1275"/>
    <property type="match status" value="1"/>
</dbReference>